<organism evidence="3 4">
    <name type="scientific">Petrolisthes cinctipes</name>
    <name type="common">Flat porcelain crab</name>
    <dbReference type="NCBI Taxonomy" id="88211"/>
    <lineage>
        <taxon>Eukaryota</taxon>
        <taxon>Metazoa</taxon>
        <taxon>Ecdysozoa</taxon>
        <taxon>Arthropoda</taxon>
        <taxon>Crustacea</taxon>
        <taxon>Multicrustacea</taxon>
        <taxon>Malacostraca</taxon>
        <taxon>Eumalacostraca</taxon>
        <taxon>Eucarida</taxon>
        <taxon>Decapoda</taxon>
        <taxon>Pleocyemata</taxon>
        <taxon>Anomura</taxon>
        <taxon>Galatheoidea</taxon>
        <taxon>Porcellanidae</taxon>
        <taxon>Petrolisthes</taxon>
    </lineage>
</organism>
<feature type="compositionally biased region" description="Low complexity" evidence="1">
    <location>
        <begin position="145"/>
        <end position="156"/>
    </location>
</feature>
<dbReference type="PROSITE" id="PS50835">
    <property type="entry name" value="IG_LIKE"/>
    <property type="match status" value="1"/>
</dbReference>
<comment type="caution">
    <text evidence="3">The sequence shown here is derived from an EMBL/GenBank/DDBJ whole genome shotgun (WGS) entry which is preliminary data.</text>
</comment>
<protein>
    <recommendedName>
        <fullName evidence="2">Ig-like domain-containing protein</fullName>
    </recommendedName>
</protein>
<dbReference type="PANTHER" id="PTHR23279">
    <property type="entry name" value="DEFECTIVE PROBOSCIS EXTENSION RESPONSE DPR -RELATED"/>
    <property type="match status" value="1"/>
</dbReference>
<dbReference type="PANTHER" id="PTHR23279:SF36">
    <property type="entry name" value="DEFECTIVE PROBOSCIS EXTENSION RESPONSE 9, ISOFORM A"/>
    <property type="match status" value="1"/>
</dbReference>
<dbReference type="GO" id="GO:0032589">
    <property type="term" value="C:neuron projection membrane"/>
    <property type="evidence" value="ECO:0007669"/>
    <property type="project" value="TreeGrafter"/>
</dbReference>
<reference evidence="3" key="1">
    <citation type="submission" date="2023-10" db="EMBL/GenBank/DDBJ databases">
        <title>Genome assemblies of two species of porcelain crab, Petrolisthes cinctipes and Petrolisthes manimaculis (Anomura: Porcellanidae).</title>
        <authorList>
            <person name="Angst P."/>
        </authorList>
    </citation>
    <scope>NUCLEOTIDE SEQUENCE</scope>
    <source>
        <strain evidence="3">PB745_01</strain>
        <tissue evidence="3">Gill</tissue>
    </source>
</reference>
<gene>
    <name evidence="3" type="ORF">Pcinc_007229</name>
</gene>
<name>A0AAE1GBD0_PETCI</name>
<dbReference type="InterPro" id="IPR013783">
    <property type="entry name" value="Ig-like_fold"/>
</dbReference>
<proteinExistence type="predicted"/>
<dbReference type="InterPro" id="IPR003006">
    <property type="entry name" value="Ig/MHC_CS"/>
</dbReference>
<feature type="region of interest" description="Disordered" evidence="1">
    <location>
        <begin position="71"/>
        <end position="183"/>
    </location>
</feature>
<dbReference type="SUPFAM" id="SSF48726">
    <property type="entry name" value="Immunoglobulin"/>
    <property type="match status" value="1"/>
</dbReference>
<dbReference type="SMART" id="SM00408">
    <property type="entry name" value="IGc2"/>
    <property type="match status" value="1"/>
</dbReference>
<feature type="compositionally biased region" description="Polar residues" evidence="1">
    <location>
        <begin position="167"/>
        <end position="176"/>
    </location>
</feature>
<sequence length="423" mass="46924">MGESHVPGVRGGLAGRQEMTAATRSYNHTHSHQLLLWETRITNGDSSGEYSNKNSSSSVVQGLLRIVNNRSNRTTNSVESQRLRDISNSSSKSNRKISSILGLRVTNTSHSNSSSDSQELQDIHNSSSNSNKKSKWSDSQGLRAINNSSNNNIKNPSSRKRQELRDINTSIRNRNTSRSDSKELHVIISSSNISSSNISRQNIVQEQSASLPGNAKGPSSSQHSSSNDKHSSSNSNNKHSSNVKHTGDNHSSRDQNGFNTDQHSLNNQRSRNNQHSFHHEHNFNGQHIFNDHSSYNDQHNSSNHYNIPGQHSNISTTTTTVPQILTPSFTQLSTRSGQTTVFTCVVTHLGNRQVSWIRERDLHVLSSGKVTFSSDSRVGVTRVGDSWRLTLRYTQTRDAGRYGCQVNTQPSLAAWFNLTVLGE</sequence>
<dbReference type="InterPro" id="IPR003598">
    <property type="entry name" value="Ig_sub2"/>
</dbReference>
<dbReference type="EMBL" id="JAWQEG010000535">
    <property type="protein sequence ID" value="KAK3888755.1"/>
    <property type="molecule type" value="Genomic_DNA"/>
</dbReference>
<evidence type="ECO:0000313" key="3">
    <source>
        <dbReference type="EMBL" id="KAK3888755.1"/>
    </source>
</evidence>
<evidence type="ECO:0000259" key="2">
    <source>
        <dbReference type="PROSITE" id="PS50835"/>
    </source>
</evidence>
<dbReference type="Pfam" id="PF07679">
    <property type="entry name" value="I-set"/>
    <property type="match status" value="1"/>
</dbReference>
<evidence type="ECO:0000256" key="1">
    <source>
        <dbReference type="SAM" id="MobiDB-lite"/>
    </source>
</evidence>
<feature type="compositionally biased region" description="Low complexity" evidence="1">
    <location>
        <begin position="86"/>
        <end position="117"/>
    </location>
</feature>
<feature type="compositionally biased region" description="Polar residues" evidence="1">
    <location>
        <begin position="254"/>
        <end position="275"/>
    </location>
</feature>
<feature type="domain" description="Ig-like" evidence="2">
    <location>
        <begin position="322"/>
        <end position="419"/>
    </location>
</feature>
<dbReference type="PROSITE" id="PS00290">
    <property type="entry name" value="IG_MHC"/>
    <property type="match status" value="1"/>
</dbReference>
<keyword evidence="4" id="KW-1185">Reference proteome</keyword>
<accession>A0AAE1GBD0</accession>
<dbReference type="InterPro" id="IPR037448">
    <property type="entry name" value="Zig-8"/>
</dbReference>
<dbReference type="AlphaFoldDB" id="A0AAE1GBD0"/>
<feature type="region of interest" description="Disordered" evidence="1">
    <location>
        <begin position="208"/>
        <end position="314"/>
    </location>
</feature>
<dbReference type="InterPro" id="IPR036179">
    <property type="entry name" value="Ig-like_dom_sf"/>
</dbReference>
<dbReference type="Proteomes" id="UP001286313">
    <property type="component" value="Unassembled WGS sequence"/>
</dbReference>
<feature type="compositionally biased region" description="Low complexity" evidence="1">
    <location>
        <begin position="232"/>
        <end position="244"/>
    </location>
</feature>
<dbReference type="Gene3D" id="2.60.40.10">
    <property type="entry name" value="Immunoglobulins"/>
    <property type="match status" value="1"/>
</dbReference>
<dbReference type="InterPro" id="IPR013098">
    <property type="entry name" value="Ig_I-set"/>
</dbReference>
<dbReference type="GO" id="GO:0050808">
    <property type="term" value="P:synapse organization"/>
    <property type="evidence" value="ECO:0007669"/>
    <property type="project" value="TreeGrafter"/>
</dbReference>
<dbReference type="InterPro" id="IPR007110">
    <property type="entry name" value="Ig-like_dom"/>
</dbReference>
<feature type="compositionally biased region" description="Polar residues" evidence="1">
    <location>
        <begin position="283"/>
        <end position="314"/>
    </location>
</feature>
<feature type="compositionally biased region" description="Polar residues" evidence="1">
    <location>
        <begin position="71"/>
        <end position="80"/>
    </location>
</feature>
<evidence type="ECO:0000313" key="4">
    <source>
        <dbReference type="Proteomes" id="UP001286313"/>
    </source>
</evidence>